<dbReference type="KEGG" id="pcav:D3880_11135"/>
<protein>
    <submittedName>
        <fullName evidence="1">Uncharacterized protein</fullName>
    </submittedName>
</protein>
<dbReference type="Proteomes" id="UP000265560">
    <property type="component" value="Chromosome"/>
</dbReference>
<dbReference type="OrthoDB" id="6076461at2"/>
<dbReference type="AlphaFoldDB" id="A0A385Z4M1"/>
<evidence type="ECO:0000313" key="1">
    <source>
        <dbReference type="EMBL" id="AYC32893.1"/>
    </source>
</evidence>
<sequence>MKRMEHQEIDLHQPQNQDLIWDMGSLARRELAERFMRLFENRLCVYSESVRQLYTNYTLHFPSDLGRKMVVLPNTYAFHDTLHGIDAEAIRKTGLCVLPGALLGKPGLLLANHLDEGGQTPKTMPFRAALAQIISKQKQAGGLFLPILQKGDLREFDQQMPYIHLHRLQVNKLTHLSAFDRDDIQQTITRKLLMLYREADSLVC</sequence>
<evidence type="ECO:0000313" key="2">
    <source>
        <dbReference type="Proteomes" id="UP000265560"/>
    </source>
</evidence>
<gene>
    <name evidence="1" type="ORF">D3880_11135</name>
</gene>
<proteinExistence type="predicted"/>
<dbReference type="EMBL" id="CP032419">
    <property type="protein sequence ID" value="AYC32893.1"/>
    <property type="molecule type" value="Genomic_DNA"/>
</dbReference>
<organism evidence="1 2">
    <name type="scientific">Pseudomonas cavernae</name>
    <dbReference type="NCBI Taxonomy" id="2320867"/>
    <lineage>
        <taxon>Bacteria</taxon>
        <taxon>Pseudomonadati</taxon>
        <taxon>Pseudomonadota</taxon>
        <taxon>Gammaproteobacteria</taxon>
        <taxon>Pseudomonadales</taxon>
        <taxon>Pseudomonadaceae</taxon>
        <taxon>Pseudomonas</taxon>
    </lineage>
</organism>
<reference evidence="2" key="1">
    <citation type="submission" date="2018-09" db="EMBL/GenBank/DDBJ databases">
        <authorList>
            <person name="Zhu H."/>
        </authorList>
    </citation>
    <scope>NUCLEOTIDE SEQUENCE [LARGE SCALE GENOMIC DNA]</scope>
    <source>
        <strain evidence="2">K2W31S-8</strain>
    </source>
</reference>
<accession>A0A385Z4M1</accession>
<name>A0A385Z4M1_9PSED</name>
<keyword evidence="2" id="KW-1185">Reference proteome</keyword>